<dbReference type="SMART" id="SM00097">
    <property type="entry name" value="WNT1"/>
    <property type="match status" value="1"/>
</dbReference>
<proteinExistence type="inferred from homology"/>
<dbReference type="GO" id="GO:0005615">
    <property type="term" value="C:extracellular space"/>
    <property type="evidence" value="ECO:0007669"/>
    <property type="project" value="TreeGrafter"/>
</dbReference>
<name>A0A4U5N5Y2_STECR</name>
<evidence type="ECO:0000256" key="1">
    <source>
        <dbReference type="ARBA" id="ARBA00004498"/>
    </source>
</evidence>
<keyword evidence="7" id="KW-1015">Disulfide bond</keyword>
<dbReference type="InterPro" id="IPR005817">
    <property type="entry name" value="Wnt"/>
</dbReference>
<dbReference type="GO" id="GO:0005109">
    <property type="term" value="F:frizzled binding"/>
    <property type="evidence" value="ECO:0007669"/>
    <property type="project" value="TreeGrafter"/>
</dbReference>
<dbReference type="Pfam" id="PF00110">
    <property type="entry name" value="wnt"/>
    <property type="match status" value="1"/>
</dbReference>
<keyword evidence="10" id="KW-0732">Signal</keyword>
<comment type="caution">
    <text evidence="11">The sequence shown here is derived from an EMBL/GenBank/DDBJ whole genome shotgun (WGS) entry which is preliminary data.</text>
</comment>
<reference evidence="11 12" key="1">
    <citation type="journal article" date="2015" name="Genome Biol.">
        <title>Comparative genomics of Steinernema reveals deeply conserved gene regulatory networks.</title>
        <authorList>
            <person name="Dillman A.R."/>
            <person name="Macchietto M."/>
            <person name="Porter C.F."/>
            <person name="Rogers A."/>
            <person name="Williams B."/>
            <person name="Antoshechkin I."/>
            <person name="Lee M.M."/>
            <person name="Goodwin Z."/>
            <person name="Lu X."/>
            <person name="Lewis E.E."/>
            <person name="Goodrich-Blair H."/>
            <person name="Stock S.P."/>
            <person name="Adams B.J."/>
            <person name="Sternberg P.W."/>
            <person name="Mortazavi A."/>
        </authorList>
    </citation>
    <scope>NUCLEOTIDE SEQUENCE [LARGE SCALE GENOMIC DNA]</scope>
    <source>
        <strain evidence="11 12">ALL</strain>
    </source>
</reference>
<dbReference type="GO" id="GO:0045165">
    <property type="term" value="P:cell fate commitment"/>
    <property type="evidence" value="ECO:0007669"/>
    <property type="project" value="TreeGrafter"/>
</dbReference>
<comment type="function">
    <text evidence="9">Ligand for members of the frizzled family of seven transmembrane receptors.</text>
</comment>
<evidence type="ECO:0000313" key="11">
    <source>
        <dbReference type="EMBL" id="TKR77969.1"/>
    </source>
</evidence>
<dbReference type="PANTHER" id="PTHR12027">
    <property type="entry name" value="WNT RELATED"/>
    <property type="match status" value="1"/>
</dbReference>
<evidence type="ECO:0000256" key="6">
    <source>
        <dbReference type="ARBA" id="ARBA00022687"/>
    </source>
</evidence>
<evidence type="ECO:0000256" key="4">
    <source>
        <dbReference type="ARBA" id="ARBA00022525"/>
    </source>
</evidence>
<dbReference type="AlphaFoldDB" id="A0A4U5N5Y2"/>
<dbReference type="PROSITE" id="PS00246">
    <property type="entry name" value="WNT1"/>
    <property type="match status" value="1"/>
</dbReference>
<keyword evidence="5" id="KW-0272">Extracellular matrix</keyword>
<evidence type="ECO:0000256" key="2">
    <source>
        <dbReference type="ARBA" id="ARBA00005683"/>
    </source>
</evidence>
<comment type="similarity">
    <text evidence="2 9">Belongs to the Wnt family.</text>
</comment>
<evidence type="ECO:0000256" key="3">
    <source>
        <dbReference type="ARBA" id="ARBA00022473"/>
    </source>
</evidence>
<dbReference type="Gene3D" id="3.30.2460.20">
    <property type="match status" value="1"/>
</dbReference>
<dbReference type="PANTHER" id="PTHR12027:SF114">
    <property type="entry name" value="PROTEIN MOM-2"/>
    <property type="match status" value="1"/>
</dbReference>
<dbReference type="STRING" id="34508.A0A4U5N5Y2"/>
<comment type="subcellular location">
    <subcellularLocation>
        <location evidence="1 9">Secreted</location>
        <location evidence="1 9">Extracellular space</location>
        <location evidence="1 9">Extracellular matrix</location>
    </subcellularLocation>
</comment>
<reference evidence="11 12" key="2">
    <citation type="journal article" date="2019" name="G3 (Bethesda)">
        <title>Hybrid Assembly of the Genome of the Entomopathogenic Nematode Steinernema carpocapsae Identifies the X-Chromosome.</title>
        <authorList>
            <person name="Serra L."/>
            <person name="Macchietto M."/>
            <person name="Macias-Munoz A."/>
            <person name="McGill C.J."/>
            <person name="Rodriguez I.M."/>
            <person name="Rodriguez B."/>
            <person name="Murad R."/>
            <person name="Mortazavi A."/>
        </authorList>
    </citation>
    <scope>NUCLEOTIDE SEQUENCE [LARGE SCALE GENOMIC DNA]</scope>
    <source>
        <strain evidence="11 12">ALL</strain>
    </source>
</reference>
<dbReference type="PRINTS" id="PR01349">
    <property type="entry name" value="WNTPROTEIN"/>
</dbReference>
<accession>A0A4U5N5Y2</accession>
<gene>
    <name evidence="11" type="ORF">L596_018852</name>
</gene>
<dbReference type="InterPro" id="IPR043158">
    <property type="entry name" value="Wnt_C"/>
</dbReference>
<dbReference type="CDD" id="cd13113">
    <property type="entry name" value="Wnt"/>
    <property type="match status" value="1"/>
</dbReference>
<sequence length="306" mass="34414">MKLGFFLLFLFTVPTVSFEIFDLLGKNCSNSNLRQRESQKSLCSRFSQTSNLAFAAFEETNEECKKTFAREKWGCEAKRTEKGSREAAFVDALASGIVGQKVARECAEGRLEICGCGKGVDPTSGSTAGCSDNFRFGIAFSKKFLAPQSKKNAHLMVKLHNQAAGRRLLHANRVKRCKCHGISGSCQTQTCWWVSPTLSEFSAVLKVKYETASKVTLSPRDELIDSETSQPIIMTQLAFFKPSTDFCDLTRGRECKDDAHCEDICCRRGFRIEHELETEQCKCRFVYCCEVQCETCVRIIEKRVCL</sequence>
<dbReference type="OrthoDB" id="5945655at2759"/>
<dbReference type="Proteomes" id="UP000298663">
    <property type="component" value="Unassembled WGS sequence"/>
</dbReference>
<keyword evidence="4" id="KW-0964">Secreted</keyword>
<evidence type="ECO:0000256" key="5">
    <source>
        <dbReference type="ARBA" id="ARBA00022530"/>
    </source>
</evidence>
<evidence type="ECO:0000256" key="8">
    <source>
        <dbReference type="ARBA" id="ARBA00023288"/>
    </source>
</evidence>
<evidence type="ECO:0000256" key="10">
    <source>
        <dbReference type="SAM" id="SignalP"/>
    </source>
</evidence>
<evidence type="ECO:0000256" key="7">
    <source>
        <dbReference type="ARBA" id="ARBA00023157"/>
    </source>
</evidence>
<dbReference type="GO" id="GO:0060070">
    <property type="term" value="P:canonical Wnt signaling pathway"/>
    <property type="evidence" value="ECO:0007669"/>
    <property type="project" value="TreeGrafter"/>
</dbReference>
<evidence type="ECO:0000313" key="12">
    <source>
        <dbReference type="Proteomes" id="UP000298663"/>
    </source>
</evidence>
<keyword evidence="12" id="KW-1185">Reference proteome</keyword>
<dbReference type="GO" id="GO:0030182">
    <property type="term" value="P:neuron differentiation"/>
    <property type="evidence" value="ECO:0007669"/>
    <property type="project" value="TreeGrafter"/>
</dbReference>
<keyword evidence="6 9" id="KW-0879">Wnt signaling pathway</keyword>
<keyword evidence="8" id="KW-0449">Lipoprotein</keyword>
<dbReference type="EMBL" id="AZBU02000005">
    <property type="protein sequence ID" value="TKR77969.1"/>
    <property type="molecule type" value="Genomic_DNA"/>
</dbReference>
<keyword evidence="3 9" id="KW-0217">Developmental protein</keyword>
<evidence type="ECO:0000256" key="9">
    <source>
        <dbReference type="RuleBase" id="RU003500"/>
    </source>
</evidence>
<feature type="signal peptide" evidence="10">
    <location>
        <begin position="1"/>
        <end position="17"/>
    </location>
</feature>
<dbReference type="GO" id="GO:0005125">
    <property type="term" value="F:cytokine activity"/>
    <property type="evidence" value="ECO:0007669"/>
    <property type="project" value="TreeGrafter"/>
</dbReference>
<protein>
    <recommendedName>
        <fullName evidence="9">Protein Wnt</fullName>
    </recommendedName>
</protein>
<dbReference type="InterPro" id="IPR018161">
    <property type="entry name" value="Wnt_CS"/>
</dbReference>
<feature type="chain" id="PRO_5020575176" description="Protein Wnt" evidence="10">
    <location>
        <begin position="18"/>
        <end position="306"/>
    </location>
</feature>
<organism evidence="11 12">
    <name type="scientific">Steinernema carpocapsae</name>
    <name type="common">Entomopathogenic nematode</name>
    <dbReference type="NCBI Taxonomy" id="34508"/>
    <lineage>
        <taxon>Eukaryota</taxon>
        <taxon>Metazoa</taxon>
        <taxon>Ecdysozoa</taxon>
        <taxon>Nematoda</taxon>
        <taxon>Chromadorea</taxon>
        <taxon>Rhabditida</taxon>
        <taxon>Tylenchina</taxon>
        <taxon>Panagrolaimomorpha</taxon>
        <taxon>Strongyloidoidea</taxon>
        <taxon>Steinernematidae</taxon>
        <taxon>Steinernema</taxon>
    </lineage>
</organism>